<dbReference type="Proteomes" id="UP001185922">
    <property type="component" value="Unassembled WGS sequence"/>
</dbReference>
<name>A0AAE4R2X8_9ACTN</name>
<dbReference type="Pfam" id="PF10009">
    <property type="entry name" value="DUF2252"/>
    <property type="match status" value="1"/>
</dbReference>
<dbReference type="EMBL" id="JAWLKH010000007">
    <property type="protein sequence ID" value="MDV6312059.1"/>
    <property type="molecule type" value="Genomic_DNA"/>
</dbReference>
<dbReference type="GeneID" id="77170297"/>
<evidence type="ECO:0000256" key="1">
    <source>
        <dbReference type="SAM" id="MobiDB-lite"/>
    </source>
</evidence>
<accession>A0AAE4R2X8</accession>
<reference evidence="3 4" key="1">
    <citation type="submission" date="2023-10" db="EMBL/GenBank/DDBJ databases">
        <title>Development of a sustainable strategy for remediation of hydrocarbon-contaminated territories based on the waste exchange concept.</title>
        <authorList>
            <person name="Krivoruchko A."/>
        </authorList>
    </citation>
    <scope>NUCLEOTIDE SEQUENCE</scope>
    <source>
        <strain evidence="2 4">IEGM 1266</strain>
        <strain evidence="3">IEGM 1279</strain>
    </source>
</reference>
<protein>
    <submittedName>
        <fullName evidence="3">DUF2252 domain-containing protein</fullName>
    </submittedName>
</protein>
<evidence type="ECO:0000313" key="5">
    <source>
        <dbReference type="Proteomes" id="UP001185922"/>
    </source>
</evidence>
<feature type="region of interest" description="Disordered" evidence="1">
    <location>
        <begin position="1"/>
        <end position="20"/>
    </location>
</feature>
<proteinExistence type="predicted"/>
<dbReference type="RefSeq" id="WP_006435113.1">
    <property type="nucleotide sequence ID" value="NZ_CP091855.1"/>
</dbReference>
<dbReference type="EMBL" id="JAWLKI010000012">
    <property type="protein sequence ID" value="MDV6308129.1"/>
    <property type="molecule type" value="Genomic_DNA"/>
</dbReference>
<dbReference type="PANTHER" id="PTHR39441:SF1">
    <property type="entry name" value="DUF2252 DOMAIN-CONTAINING PROTEIN"/>
    <property type="match status" value="1"/>
</dbReference>
<evidence type="ECO:0000313" key="4">
    <source>
        <dbReference type="Proteomes" id="UP001185779"/>
    </source>
</evidence>
<keyword evidence="4" id="KW-1185">Reference proteome</keyword>
<dbReference type="PANTHER" id="PTHR39441">
    <property type="entry name" value="DUF2252 DOMAIN-CONTAINING PROTEIN"/>
    <property type="match status" value="1"/>
</dbReference>
<feature type="compositionally biased region" description="Polar residues" evidence="1">
    <location>
        <begin position="1"/>
        <end position="12"/>
    </location>
</feature>
<evidence type="ECO:0000313" key="2">
    <source>
        <dbReference type="EMBL" id="MDV6308129.1"/>
    </source>
</evidence>
<dbReference type="InterPro" id="IPR018721">
    <property type="entry name" value="DUF2252"/>
</dbReference>
<sequence>MTTTPADPQSQRHPVPTAADLAACPTPGERSDPLAILARQSLNRVPELIPVRHARMAATPFTFYRGAAAVMADDLSRTPDTGIITQLCGDAHLSNLGLFFSPERRMVFDLNDFDETHIGPFEWDVKRLAASFTIAGRNNGFDDTTNRTIAKTVAKTYRRTIKRSVSLTTLECWYAGIDVDSLVAELGDRLDTSVTERTQKALRKARHRNSAQALAKLCEIDPDGTAHIRSDPPLLVPLKERFSSENAAVVEERVRERVDNYRATLPLHVQALLAQFSLVDIAFKVVGVGSVGTRAWIVLMMGKNLEDPLFLQVKEAQRSVLADYVPTSGFDNQGQRVVEGQRLLQAASDLFLGWSTGLDENGERRDFYVRQLRDGKGSVVVEALEPDAMKLYARLCGTALAQAHARTSTRFDIARYLSETKGFADAVAEFSIAYADLNDADHTQMTAAISRGELSVHDLTAAGKS</sequence>
<comment type="caution">
    <text evidence="3">The sequence shown here is derived from an EMBL/GenBank/DDBJ whole genome shotgun (WGS) entry which is preliminary data.</text>
</comment>
<organism evidence="3 5">
    <name type="scientific">Gordonia amicalis</name>
    <dbReference type="NCBI Taxonomy" id="89053"/>
    <lineage>
        <taxon>Bacteria</taxon>
        <taxon>Bacillati</taxon>
        <taxon>Actinomycetota</taxon>
        <taxon>Actinomycetes</taxon>
        <taxon>Mycobacteriales</taxon>
        <taxon>Gordoniaceae</taxon>
        <taxon>Gordonia</taxon>
    </lineage>
</organism>
<gene>
    <name evidence="2" type="ORF">R3P94_12500</name>
    <name evidence="3" type="ORF">R3Q15_09195</name>
</gene>
<dbReference type="Proteomes" id="UP001185779">
    <property type="component" value="Unassembled WGS sequence"/>
</dbReference>
<dbReference type="AlphaFoldDB" id="A0AAE4R2X8"/>
<evidence type="ECO:0000313" key="3">
    <source>
        <dbReference type="EMBL" id="MDV6312059.1"/>
    </source>
</evidence>